<dbReference type="AlphaFoldDB" id="A0ABD6CAA4"/>
<feature type="transmembrane region" description="Helical" evidence="2">
    <location>
        <begin position="142"/>
        <end position="165"/>
    </location>
</feature>
<sequence>MSGTSISSRRRFSMAQSTTQRRVQKYTTTGRWSAAFTGGLLAGLVMGLLMQFLAEMMPMVGALYGMPTATAGWIAHIFHSVVLALVFAAIVTSPPLNRYARSSRGIVGLGLAYGAVIWFALAGFLMPVWLGAVGVPDVPVPNLAATSLVFHLAYGAILGIVYAIARAPTMRRIADKTSPDAQ</sequence>
<comment type="caution">
    <text evidence="3">The sequence shown here is derived from an EMBL/GenBank/DDBJ whole genome shotgun (WGS) entry which is preliminary data.</text>
</comment>
<keyword evidence="2" id="KW-0472">Membrane</keyword>
<proteinExistence type="predicted"/>
<accession>A0ABD6CAA4</accession>
<evidence type="ECO:0000256" key="1">
    <source>
        <dbReference type="SAM" id="MobiDB-lite"/>
    </source>
</evidence>
<keyword evidence="2" id="KW-1133">Transmembrane helix</keyword>
<organism evidence="3 4">
    <name type="scientific">Halorientalis brevis</name>
    <dbReference type="NCBI Taxonomy" id="1126241"/>
    <lineage>
        <taxon>Archaea</taxon>
        <taxon>Methanobacteriati</taxon>
        <taxon>Methanobacteriota</taxon>
        <taxon>Stenosarchaea group</taxon>
        <taxon>Halobacteria</taxon>
        <taxon>Halobacteriales</taxon>
        <taxon>Haloarculaceae</taxon>
        <taxon>Halorientalis</taxon>
    </lineage>
</organism>
<evidence type="ECO:0000313" key="4">
    <source>
        <dbReference type="Proteomes" id="UP001597119"/>
    </source>
</evidence>
<keyword evidence="4" id="KW-1185">Reference proteome</keyword>
<protein>
    <submittedName>
        <fullName evidence="3">DUF6789 family protein</fullName>
    </submittedName>
</protein>
<keyword evidence="2" id="KW-0812">Transmembrane</keyword>
<feature type="transmembrane region" description="Helical" evidence="2">
    <location>
        <begin position="105"/>
        <end position="130"/>
    </location>
</feature>
<dbReference type="InterPro" id="IPR046739">
    <property type="entry name" value="DUF6789"/>
</dbReference>
<feature type="region of interest" description="Disordered" evidence="1">
    <location>
        <begin position="1"/>
        <end position="21"/>
    </location>
</feature>
<name>A0ABD6CAA4_9EURY</name>
<gene>
    <name evidence="3" type="ORF">ACFR9U_04330</name>
</gene>
<evidence type="ECO:0000256" key="2">
    <source>
        <dbReference type="SAM" id="Phobius"/>
    </source>
</evidence>
<dbReference type="EMBL" id="JBHUDJ010000002">
    <property type="protein sequence ID" value="MFD1586197.1"/>
    <property type="molecule type" value="Genomic_DNA"/>
</dbReference>
<reference evidence="3 4" key="1">
    <citation type="journal article" date="2019" name="Int. J. Syst. Evol. Microbiol.">
        <title>The Global Catalogue of Microorganisms (GCM) 10K type strain sequencing project: providing services to taxonomists for standard genome sequencing and annotation.</title>
        <authorList>
            <consortium name="The Broad Institute Genomics Platform"/>
            <consortium name="The Broad Institute Genome Sequencing Center for Infectious Disease"/>
            <person name="Wu L."/>
            <person name="Ma J."/>
        </authorList>
    </citation>
    <scope>NUCLEOTIDE SEQUENCE [LARGE SCALE GENOMIC DNA]</scope>
    <source>
        <strain evidence="3 4">CGMCC 1.12125</strain>
    </source>
</reference>
<dbReference type="Proteomes" id="UP001597119">
    <property type="component" value="Unassembled WGS sequence"/>
</dbReference>
<dbReference type="Pfam" id="PF20587">
    <property type="entry name" value="DUF6789"/>
    <property type="match status" value="1"/>
</dbReference>
<feature type="transmembrane region" description="Helical" evidence="2">
    <location>
        <begin position="32"/>
        <end position="53"/>
    </location>
</feature>
<feature type="transmembrane region" description="Helical" evidence="2">
    <location>
        <begin position="73"/>
        <end position="93"/>
    </location>
</feature>
<evidence type="ECO:0000313" key="3">
    <source>
        <dbReference type="EMBL" id="MFD1586197.1"/>
    </source>
</evidence>
<dbReference type="RefSeq" id="WP_379813839.1">
    <property type="nucleotide sequence ID" value="NZ_JBHUDJ010000002.1"/>
</dbReference>